<dbReference type="InterPro" id="IPR036097">
    <property type="entry name" value="HisK_dim/P_sf"/>
</dbReference>
<dbReference type="PROSITE" id="PS50109">
    <property type="entry name" value="HIS_KIN"/>
    <property type="match status" value="1"/>
</dbReference>
<evidence type="ECO:0000256" key="2">
    <source>
        <dbReference type="ARBA" id="ARBA00012438"/>
    </source>
</evidence>
<dbReference type="InterPro" id="IPR036890">
    <property type="entry name" value="HATPase_C_sf"/>
</dbReference>
<dbReference type="InterPro" id="IPR013656">
    <property type="entry name" value="PAS_4"/>
</dbReference>
<keyword evidence="4" id="KW-0808">Transferase</keyword>
<dbReference type="GO" id="GO:0000155">
    <property type="term" value="F:phosphorelay sensor kinase activity"/>
    <property type="evidence" value="ECO:0007669"/>
    <property type="project" value="InterPro"/>
</dbReference>
<dbReference type="AlphaFoldDB" id="A0A7Z2VTU7"/>
<dbReference type="Gene3D" id="3.30.450.20">
    <property type="entry name" value="PAS domain"/>
    <property type="match status" value="1"/>
</dbReference>
<dbReference type="CDD" id="cd00082">
    <property type="entry name" value="HisKA"/>
    <property type="match status" value="1"/>
</dbReference>
<dbReference type="Pfam" id="PF02518">
    <property type="entry name" value="HATPase_c"/>
    <property type="match status" value="1"/>
</dbReference>
<keyword evidence="3" id="KW-0597">Phosphoprotein</keyword>
<evidence type="ECO:0000256" key="4">
    <source>
        <dbReference type="ARBA" id="ARBA00022679"/>
    </source>
</evidence>
<evidence type="ECO:0000313" key="9">
    <source>
        <dbReference type="EMBL" id="QJD98997.1"/>
    </source>
</evidence>
<reference evidence="9 10" key="1">
    <citation type="submission" date="2020-04" db="EMBL/GenBank/DDBJ databases">
        <title>Genome sequencing of novel species.</title>
        <authorList>
            <person name="Heo J."/>
            <person name="Kim S.-J."/>
            <person name="Kim J.-S."/>
            <person name="Hong S.-B."/>
            <person name="Kwon S.-W."/>
        </authorList>
    </citation>
    <scope>NUCLEOTIDE SEQUENCE [LARGE SCALE GENOMIC DNA]</scope>
    <source>
        <strain evidence="9 10">GN2-R2</strain>
    </source>
</reference>
<comment type="catalytic activity">
    <reaction evidence="1">
        <text>ATP + protein L-histidine = ADP + protein N-phospho-L-histidine.</text>
        <dbReference type="EC" id="2.7.13.3"/>
    </reaction>
</comment>
<dbReference type="InterPro" id="IPR003661">
    <property type="entry name" value="HisK_dim/P_dom"/>
</dbReference>
<evidence type="ECO:0000256" key="6">
    <source>
        <dbReference type="ARBA" id="ARBA00023012"/>
    </source>
</evidence>
<evidence type="ECO:0000313" key="10">
    <source>
        <dbReference type="Proteomes" id="UP000502415"/>
    </source>
</evidence>
<dbReference type="RefSeq" id="WP_169433894.1">
    <property type="nucleotide sequence ID" value="NZ_CP051685.1"/>
</dbReference>
<dbReference type="Pfam" id="PF00512">
    <property type="entry name" value="HisKA"/>
    <property type="match status" value="1"/>
</dbReference>
<protein>
    <recommendedName>
        <fullName evidence="2">histidine kinase</fullName>
        <ecNumber evidence="2">2.7.13.3</ecNumber>
    </recommendedName>
</protein>
<evidence type="ECO:0000259" key="7">
    <source>
        <dbReference type="PROSITE" id="PS50109"/>
    </source>
</evidence>
<accession>A0A7Z2VTU7</accession>
<dbReference type="InterPro" id="IPR050736">
    <property type="entry name" value="Sensor_HK_Regulatory"/>
</dbReference>
<dbReference type="PANTHER" id="PTHR43711">
    <property type="entry name" value="TWO-COMPONENT HISTIDINE KINASE"/>
    <property type="match status" value="1"/>
</dbReference>
<dbReference type="InterPro" id="IPR000014">
    <property type="entry name" value="PAS"/>
</dbReference>
<dbReference type="SMART" id="SM00086">
    <property type="entry name" value="PAC"/>
    <property type="match status" value="1"/>
</dbReference>
<dbReference type="PANTHER" id="PTHR43711:SF1">
    <property type="entry name" value="HISTIDINE KINASE 1"/>
    <property type="match status" value="1"/>
</dbReference>
<dbReference type="Gene3D" id="1.10.287.130">
    <property type="match status" value="1"/>
</dbReference>
<dbReference type="EMBL" id="CP051685">
    <property type="protein sequence ID" value="QJD98997.1"/>
    <property type="molecule type" value="Genomic_DNA"/>
</dbReference>
<dbReference type="SMART" id="SM00387">
    <property type="entry name" value="HATPase_c"/>
    <property type="match status" value="1"/>
</dbReference>
<evidence type="ECO:0000259" key="8">
    <source>
        <dbReference type="PROSITE" id="PS50113"/>
    </source>
</evidence>
<dbReference type="InterPro" id="IPR004358">
    <property type="entry name" value="Sig_transdc_His_kin-like_C"/>
</dbReference>
<keyword evidence="10" id="KW-1185">Reference proteome</keyword>
<dbReference type="EC" id="2.7.13.3" evidence="2"/>
<sequence>MNNVRWIPEQRRAIEQGGGDSLETSCRVIDQIACPAYCCTPAGAVLHCNRAARRLWGAAPSPAEDGRWDGFASLCRPDGSPVEKASSPAALAARTGVAPPPTELVAQSNDGQTRCVVVHAQPVRGADGVTAGVLCSLTDISERRRLRREIESVRGDREDFLRVLAHELRNPLASVMTVATILRRRPGEPGIVSMARVIERQTRQLARFIDDLLDAARIEHASDVPVTKRAASLDEVLAPARDVVAGVLGRRSQTLRVHLDAGAEAPETMLWCDPGRLAQALGNVLLNASEFSDDGAEIALAVSVDGEVLDMSVSDHGIGVEASELPAMFEPFRKLAAHPRRAPSGAGVGLAIARSICVSHGGTVFAHSAGPGQGTRLEFILPVVQDTMSA</sequence>
<organism evidence="9 10">
    <name type="scientific">Massilia forsythiae</name>
    <dbReference type="NCBI Taxonomy" id="2728020"/>
    <lineage>
        <taxon>Bacteria</taxon>
        <taxon>Pseudomonadati</taxon>
        <taxon>Pseudomonadota</taxon>
        <taxon>Betaproteobacteria</taxon>
        <taxon>Burkholderiales</taxon>
        <taxon>Oxalobacteraceae</taxon>
        <taxon>Telluria group</taxon>
        <taxon>Massilia</taxon>
    </lineage>
</organism>
<proteinExistence type="predicted"/>
<dbReference type="Proteomes" id="UP000502415">
    <property type="component" value="Chromosome"/>
</dbReference>
<evidence type="ECO:0000256" key="1">
    <source>
        <dbReference type="ARBA" id="ARBA00000085"/>
    </source>
</evidence>
<dbReference type="InterPro" id="IPR035965">
    <property type="entry name" value="PAS-like_dom_sf"/>
</dbReference>
<dbReference type="SUPFAM" id="SSF55874">
    <property type="entry name" value="ATPase domain of HSP90 chaperone/DNA topoisomerase II/histidine kinase"/>
    <property type="match status" value="1"/>
</dbReference>
<dbReference type="SMART" id="SM00388">
    <property type="entry name" value="HisKA"/>
    <property type="match status" value="1"/>
</dbReference>
<name>A0A7Z2VTU7_9BURK</name>
<dbReference type="InterPro" id="IPR000700">
    <property type="entry name" value="PAS-assoc_C"/>
</dbReference>
<dbReference type="KEGG" id="mfy:HH212_02225"/>
<dbReference type="InterPro" id="IPR005467">
    <property type="entry name" value="His_kinase_dom"/>
</dbReference>
<dbReference type="Pfam" id="PF08448">
    <property type="entry name" value="PAS_4"/>
    <property type="match status" value="1"/>
</dbReference>
<gene>
    <name evidence="9" type="ORF">HH212_02225</name>
</gene>
<evidence type="ECO:0000256" key="5">
    <source>
        <dbReference type="ARBA" id="ARBA00022777"/>
    </source>
</evidence>
<feature type="domain" description="PAC" evidence="8">
    <location>
        <begin position="100"/>
        <end position="152"/>
    </location>
</feature>
<feature type="domain" description="Histidine kinase" evidence="7">
    <location>
        <begin position="163"/>
        <end position="385"/>
    </location>
</feature>
<dbReference type="SUPFAM" id="SSF47384">
    <property type="entry name" value="Homodimeric domain of signal transducing histidine kinase"/>
    <property type="match status" value="1"/>
</dbReference>
<dbReference type="InterPro" id="IPR001610">
    <property type="entry name" value="PAC"/>
</dbReference>
<dbReference type="InterPro" id="IPR003594">
    <property type="entry name" value="HATPase_dom"/>
</dbReference>
<dbReference type="Gene3D" id="3.30.565.10">
    <property type="entry name" value="Histidine kinase-like ATPase, C-terminal domain"/>
    <property type="match status" value="1"/>
</dbReference>
<keyword evidence="6" id="KW-0902">Two-component regulatory system</keyword>
<dbReference type="SUPFAM" id="SSF55785">
    <property type="entry name" value="PYP-like sensor domain (PAS domain)"/>
    <property type="match status" value="1"/>
</dbReference>
<evidence type="ECO:0000256" key="3">
    <source>
        <dbReference type="ARBA" id="ARBA00022553"/>
    </source>
</evidence>
<keyword evidence="5 9" id="KW-0418">Kinase</keyword>
<dbReference type="PROSITE" id="PS50113">
    <property type="entry name" value="PAC"/>
    <property type="match status" value="1"/>
</dbReference>
<dbReference type="PRINTS" id="PR00344">
    <property type="entry name" value="BCTRLSENSOR"/>
</dbReference>
<dbReference type="CDD" id="cd00130">
    <property type="entry name" value="PAS"/>
    <property type="match status" value="1"/>
</dbReference>